<evidence type="ECO:0000313" key="4">
    <source>
        <dbReference type="EMBL" id="KAB1224479.1"/>
    </source>
</evidence>
<feature type="chain" id="PRO_5025530890" evidence="3">
    <location>
        <begin position="20"/>
        <end position="282"/>
    </location>
</feature>
<evidence type="ECO:0000313" key="5">
    <source>
        <dbReference type="Proteomes" id="UP000516437"/>
    </source>
</evidence>
<keyword evidence="3" id="KW-0732">Signal</keyword>
<keyword evidence="2" id="KW-0325">Glycoprotein</keyword>
<accession>A0A6A1WGN5</accession>
<dbReference type="GO" id="GO:0016671">
    <property type="term" value="F:oxidoreductase activity, acting on a sulfur group of donors, disulfide as acceptor"/>
    <property type="evidence" value="ECO:0007669"/>
    <property type="project" value="InterPro"/>
</dbReference>
<comment type="similarity">
    <text evidence="1">Belongs to the GILT family.</text>
</comment>
<dbReference type="InterPro" id="IPR004911">
    <property type="entry name" value="Interferon-induced_GILT"/>
</dbReference>
<dbReference type="Pfam" id="PF03227">
    <property type="entry name" value="GILT"/>
    <property type="match status" value="2"/>
</dbReference>
<dbReference type="EMBL" id="RXIC02000020">
    <property type="protein sequence ID" value="KAB1224479.1"/>
    <property type="molecule type" value="Genomic_DNA"/>
</dbReference>
<dbReference type="PANTHER" id="PTHR13234:SF48">
    <property type="entry name" value="GAMMA INTERFERON RESPONSIVE LYSOSOMAL THIOL (GILT) REDUCTASE FAMILY PROTEIN"/>
    <property type="match status" value="1"/>
</dbReference>
<dbReference type="Proteomes" id="UP000516437">
    <property type="component" value="Chromosome 2"/>
</dbReference>
<organism evidence="4 5">
    <name type="scientific">Morella rubra</name>
    <name type="common">Chinese bayberry</name>
    <dbReference type="NCBI Taxonomy" id="262757"/>
    <lineage>
        <taxon>Eukaryota</taxon>
        <taxon>Viridiplantae</taxon>
        <taxon>Streptophyta</taxon>
        <taxon>Embryophyta</taxon>
        <taxon>Tracheophyta</taxon>
        <taxon>Spermatophyta</taxon>
        <taxon>Magnoliopsida</taxon>
        <taxon>eudicotyledons</taxon>
        <taxon>Gunneridae</taxon>
        <taxon>Pentapetalae</taxon>
        <taxon>rosids</taxon>
        <taxon>fabids</taxon>
        <taxon>Fagales</taxon>
        <taxon>Myricaceae</taxon>
        <taxon>Morella</taxon>
    </lineage>
</organism>
<dbReference type="PANTHER" id="PTHR13234">
    <property type="entry name" value="GAMMA-INTERFERON INDUCIBLE LYSOSOMAL THIOL REDUCTASE GILT"/>
    <property type="match status" value="1"/>
</dbReference>
<dbReference type="AlphaFoldDB" id="A0A6A1WGN5"/>
<comment type="caution">
    <text evidence="4">The sequence shown here is derived from an EMBL/GenBank/DDBJ whole genome shotgun (WGS) entry which is preliminary data.</text>
</comment>
<evidence type="ECO:0000256" key="3">
    <source>
        <dbReference type="SAM" id="SignalP"/>
    </source>
</evidence>
<proteinExistence type="inferred from homology"/>
<evidence type="ECO:0000256" key="2">
    <source>
        <dbReference type="ARBA" id="ARBA00023180"/>
    </source>
</evidence>
<feature type="signal peptide" evidence="3">
    <location>
        <begin position="1"/>
        <end position="19"/>
    </location>
</feature>
<name>A0A6A1WGN5_9ROSI</name>
<gene>
    <name evidence="4" type="ORF">CJ030_MR2G016368</name>
</gene>
<protein>
    <submittedName>
        <fullName evidence="4">Gamma-interferon-inducible lysosomal thiol reductase</fullName>
    </submittedName>
</protein>
<evidence type="ECO:0000256" key="1">
    <source>
        <dbReference type="ARBA" id="ARBA00005679"/>
    </source>
</evidence>
<reference evidence="4 5" key="1">
    <citation type="journal article" date="2019" name="Plant Biotechnol. J.">
        <title>The red bayberry genome and genetic basis of sex determination.</title>
        <authorList>
            <person name="Jia H.M."/>
            <person name="Jia H.J."/>
            <person name="Cai Q.L."/>
            <person name="Wang Y."/>
            <person name="Zhao H.B."/>
            <person name="Yang W.F."/>
            <person name="Wang G.Y."/>
            <person name="Li Y.H."/>
            <person name="Zhan D.L."/>
            <person name="Shen Y.T."/>
            <person name="Niu Q.F."/>
            <person name="Chang L."/>
            <person name="Qiu J."/>
            <person name="Zhao L."/>
            <person name="Xie H.B."/>
            <person name="Fu W.Y."/>
            <person name="Jin J."/>
            <person name="Li X.W."/>
            <person name="Jiao Y."/>
            <person name="Zhou C.C."/>
            <person name="Tu T."/>
            <person name="Chai C.Y."/>
            <person name="Gao J.L."/>
            <person name="Fan L.J."/>
            <person name="van de Weg E."/>
            <person name="Wang J.Y."/>
            <person name="Gao Z.S."/>
        </authorList>
    </citation>
    <scope>NUCLEOTIDE SEQUENCE [LARGE SCALE GENOMIC DNA]</scope>
    <source>
        <tissue evidence="4">Leaves</tissue>
    </source>
</reference>
<sequence>MAAPGRVLFTILILTSVLAAFTTATNSRSTSDNVTVSLYYETLCPYCANFIVNYLLKIFQNGLISIVNLRMIPWGNAWIQSNGTFLCQMCFQALSVSGRKWLLIGLTEILLKHGSDECLLNTIEACTITIYPDVVRHFRFIHCVERLTLKGKHNEWINCFQMTGLGTVPIDCYNSGYGNVIERRYAKETAQLDPPHRFVPWVVVNNQPLQEDYGNFMAYICKAYKGNRKPEACRSLSSKIDYSEKAKSAPPGCYVDEATRFTSLTTPEKIPTLAKANRTQLG</sequence>
<dbReference type="OrthoDB" id="958254at2759"/>
<keyword evidence="5" id="KW-1185">Reference proteome</keyword>